<accession>A0AAV7NCB7</accession>
<evidence type="ECO:0000313" key="2">
    <source>
        <dbReference type="Proteomes" id="UP001066276"/>
    </source>
</evidence>
<proteinExistence type="predicted"/>
<keyword evidence="2" id="KW-1185">Reference proteome</keyword>
<dbReference type="AlphaFoldDB" id="A0AAV7NCB7"/>
<dbReference type="EMBL" id="JANPWB010000013">
    <property type="protein sequence ID" value="KAJ1110405.1"/>
    <property type="molecule type" value="Genomic_DNA"/>
</dbReference>
<evidence type="ECO:0000313" key="1">
    <source>
        <dbReference type="EMBL" id="KAJ1110405.1"/>
    </source>
</evidence>
<reference evidence="1" key="1">
    <citation type="journal article" date="2022" name="bioRxiv">
        <title>Sequencing and chromosome-scale assembly of the giantPleurodeles waltlgenome.</title>
        <authorList>
            <person name="Brown T."/>
            <person name="Elewa A."/>
            <person name="Iarovenko S."/>
            <person name="Subramanian E."/>
            <person name="Araus A.J."/>
            <person name="Petzold A."/>
            <person name="Susuki M."/>
            <person name="Suzuki K.-i.T."/>
            <person name="Hayashi T."/>
            <person name="Toyoda A."/>
            <person name="Oliveira C."/>
            <person name="Osipova E."/>
            <person name="Leigh N.D."/>
            <person name="Simon A."/>
            <person name="Yun M.H."/>
        </authorList>
    </citation>
    <scope>NUCLEOTIDE SEQUENCE</scope>
    <source>
        <strain evidence="1">20211129_DDA</strain>
        <tissue evidence="1">Liver</tissue>
    </source>
</reference>
<dbReference type="Proteomes" id="UP001066276">
    <property type="component" value="Chromosome 9"/>
</dbReference>
<protein>
    <submittedName>
        <fullName evidence="1">Uncharacterized protein</fullName>
    </submittedName>
</protein>
<comment type="caution">
    <text evidence="1">The sequence shown here is derived from an EMBL/GenBank/DDBJ whole genome shotgun (WGS) entry which is preliminary data.</text>
</comment>
<sequence length="162" mass="18524">MARQRCGAANMCELDDDEAFDFDYDEEVAEWEEGEIREEEDPGSADGPTEVRQVLVRSRGFKKVARPLGAQGKARQSNGGRPKEEACMALLHQKGHMPIRLEILLPWLRIYPDSDKACMLEWGFREGFRMGYQGPRGRRWADSLRSAIEQPQVVRGKRSVAW</sequence>
<organism evidence="1 2">
    <name type="scientific">Pleurodeles waltl</name>
    <name type="common">Iberian ribbed newt</name>
    <dbReference type="NCBI Taxonomy" id="8319"/>
    <lineage>
        <taxon>Eukaryota</taxon>
        <taxon>Metazoa</taxon>
        <taxon>Chordata</taxon>
        <taxon>Craniata</taxon>
        <taxon>Vertebrata</taxon>
        <taxon>Euteleostomi</taxon>
        <taxon>Amphibia</taxon>
        <taxon>Batrachia</taxon>
        <taxon>Caudata</taxon>
        <taxon>Salamandroidea</taxon>
        <taxon>Salamandridae</taxon>
        <taxon>Pleurodelinae</taxon>
        <taxon>Pleurodeles</taxon>
    </lineage>
</organism>
<gene>
    <name evidence="1" type="ORF">NDU88_007757</name>
</gene>
<name>A0AAV7NCB7_PLEWA</name>